<keyword evidence="8" id="KW-0460">Magnesium</keyword>
<keyword evidence="5" id="KW-0808">Transferase</keyword>
<dbReference type="SUPFAM" id="SSF55874">
    <property type="entry name" value="ATPase domain of HSP90 chaperone/DNA topoisomerase II/histidine kinase"/>
    <property type="match status" value="1"/>
</dbReference>
<evidence type="ECO:0000256" key="10">
    <source>
        <dbReference type="ARBA" id="ARBA00023012"/>
    </source>
</evidence>
<keyword evidence="12" id="KW-1133">Transmembrane helix</keyword>
<dbReference type="Gene3D" id="1.20.5.1930">
    <property type="match status" value="1"/>
</dbReference>
<dbReference type="Proteomes" id="UP000500953">
    <property type="component" value="Chromosome"/>
</dbReference>
<feature type="transmembrane region" description="Helical" evidence="12">
    <location>
        <begin position="61"/>
        <end position="82"/>
    </location>
</feature>
<evidence type="ECO:0000256" key="12">
    <source>
        <dbReference type="SAM" id="Phobius"/>
    </source>
</evidence>
<keyword evidence="12" id="KW-0812">Transmembrane</keyword>
<evidence type="ECO:0000256" key="3">
    <source>
        <dbReference type="ARBA" id="ARBA00022490"/>
    </source>
</evidence>
<dbReference type="Pfam" id="PF13185">
    <property type="entry name" value="GAF_2"/>
    <property type="match status" value="2"/>
</dbReference>
<dbReference type="GO" id="GO:0019826">
    <property type="term" value="F:oxygen sensor activity"/>
    <property type="evidence" value="ECO:0007669"/>
    <property type="project" value="UniProtKB-ARBA"/>
</dbReference>
<organism evidence="15 16">
    <name type="scientific">Nocardia terpenica</name>
    <dbReference type="NCBI Taxonomy" id="455432"/>
    <lineage>
        <taxon>Bacteria</taxon>
        <taxon>Bacillati</taxon>
        <taxon>Actinomycetota</taxon>
        <taxon>Actinomycetes</taxon>
        <taxon>Mycobacteriales</taxon>
        <taxon>Nocardiaceae</taxon>
        <taxon>Nocardia</taxon>
    </lineage>
</organism>
<keyword evidence="9" id="KW-0408">Iron</keyword>
<keyword evidence="12" id="KW-0472">Membrane</keyword>
<protein>
    <submittedName>
        <fullName evidence="15">GAF domain-containing protein</fullName>
    </submittedName>
</protein>
<evidence type="ECO:0000256" key="9">
    <source>
        <dbReference type="ARBA" id="ARBA00023004"/>
    </source>
</evidence>
<dbReference type="SMART" id="SM00065">
    <property type="entry name" value="GAF"/>
    <property type="match status" value="2"/>
</dbReference>
<dbReference type="InterPro" id="IPR036890">
    <property type="entry name" value="HATPase_C_sf"/>
</dbReference>
<name>A0A6G9Z058_9NOCA</name>
<accession>A0A6G9Z058</accession>
<dbReference type="GO" id="GO:0019825">
    <property type="term" value="F:oxygen binding"/>
    <property type="evidence" value="ECO:0007669"/>
    <property type="project" value="UniProtKB-ARBA"/>
</dbReference>
<dbReference type="GO" id="GO:0005524">
    <property type="term" value="F:ATP binding"/>
    <property type="evidence" value="ECO:0007669"/>
    <property type="project" value="UniProtKB-ARBA"/>
</dbReference>
<dbReference type="GO" id="GO:0000155">
    <property type="term" value="F:phosphorelay sensor kinase activity"/>
    <property type="evidence" value="ECO:0007669"/>
    <property type="project" value="InterPro"/>
</dbReference>
<dbReference type="AlphaFoldDB" id="A0A6G9Z058"/>
<dbReference type="GO" id="GO:0070483">
    <property type="term" value="P:detection of hypoxia"/>
    <property type="evidence" value="ECO:0007669"/>
    <property type="project" value="UniProtKB-ARBA"/>
</dbReference>
<dbReference type="GO" id="GO:0046983">
    <property type="term" value="F:protein dimerization activity"/>
    <property type="evidence" value="ECO:0007669"/>
    <property type="project" value="InterPro"/>
</dbReference>
<reference evidence="15 16" key="1">
    <citation type="journal article" date="2019" name="ACS Chem. Biol.">
        <title>Identification and Mobilization of a Cryptic Antibiotic Biosynthesis Gene Locus from a Human-Pathogenic Nocardia Isolate.</title>
        <authorList>
            <person name="Herisse M."/>
            <person name="Ishida K."/>
            <person name="Porter J.L."/>
            <person name="Howden B."/>
            <person name="Hertweck C."/>
            <person name="Stinear T.P."/>
            <person name="Pidot S.J."/>
        </authorList>
    </citation>
    <scope>NUCLEOTIDE SEQUENCE [LARGE SCALE GENOMIC DNA]</scope>
    <source>
        <strain evidence="15 16">AUSMDU00012715</strain>
    </source>
</reference>
<dbReference type="FunFam" id="3.30.450.40:FF:000052">
    <property type="entry name" value="Oxygen sensor histidine kinase response regulator DevS/DosS"/>
    <property type="match status" value="1"/>
</dbReference>
<dbReference type="PANTHER" id="PTHR24421:SF56">
    <property type="entry name" value="OXYGEN SENSOR HISTIDINE KINASE RESPONSE REGULATOR DOST"/>
    <property type="match status" value="1"/>
</dbReference>
<dbReference type="EMBL" id="CP046173">
    <property type="protein sequence ID" value="QIS18965.1"/>
    <property type="molecule type" value="Genomic_DNA"/>
</dbReference>
<evidence type="ECO:0000259" key="13">
    <source>
        <dbReference type="SMART" id="SM00065"/>
    </source>
</evidence>
<evidence type="ECO:0000256" key="11">
    <source>
        <dbReference type="SAM" id="MobiDB-lite"/>
    </source>
</evidence>
<dbReference type="SUPFAM" id="SSF55781">
    <property type="entry name" value="GAF domain-like"/>
    <property type="match status" value="2"/>
</dbReference>
<feature type="domain" description="GAF" evidence="13">
    <location>
        <begin position="324"/>
        <end position="472"/>
    </location>
</feature>
<keyword evidence="10" id="KW-0902">Two-component regulatory system</keyword>
<evidence type="ECO:0000256" key="8">
    <source>
        <dbReference type="ARBA" id="ARBA00022842"/>
    </source>
</evidence>
<keyword evidence="6" id="KW-0479">Metal-binding</keyword>
<dbReference type="Pfam" id="PF07730">
    <property type="entry name" value="HisKA_3"/>
    <property type="match status" value="1"/>
</dbReference>
<dbReference type="InterPro" id="IPR003018">
    <property type="entry name" value="GAF"/>
</dbReference>
<evidence type="ECO:0000256" key="4">
    <source>
        <dbReference type="ARBA" id="ARBA00022553"/>
    </source>
</evidence>
<evidence type="ECO:0000256" key="1">
    <source>
        <dbReference type="ARBA" id="ARBA00001946"/>
    </source>
</evidence>
<evidence type="ECO:0000256" key="2">
    <source>
        <dbReference type="ARBA" id="ARBA00001971"/>
    </source>
</evidence>
<dbReference type="PANTHER" id="PTHR24421">
    <property type="entry name" value="NITRATE/NITRITE SENSOR PROTEIN NARX-RELATED"/>
    <property type="match status" value="1"/>
</dbReference>
<gene>
    <name evidence="15" type="ORF">F6W96_12300</name>
</gene>
<dbReference type="InterPro" id="IPR029016">
    <property type="entry name" value="GAF-like_dom_sf"/>
</dbReference>
<sequence>MKQPDRHGRELDNPWARWHFVRRPVSVYGFAVRPASGHDAPTPIGARPDPRRRERRRRARILFFPATPTPHGVIFGGAFPGFRGRNTGFAHHRDWRGHQVTDSYRSDSYSVRETLSQLRLRELLTEVRSRIDQIIDARDRVDGLVEAMLTVTSGLELDETLRTIVRTAITLVGSRYGALGVRGHEHELVRFIYEGIDDARRELIGDLPAGRGVLGVLIDEPKAIRLDNIADHRASVGFPPNHPPMRTFLGVPIRIRDEVYGNLYLTEKFDGQLFSEDDEVIVQALAAAAGVAIDNARLYEAARDRQAWIAATGDITTEFLAGTDSTQVLSHLVAHIRRLTGSVRAFLATPVDPEISVSELAVLVLTQWDGPESDFVGRDLAITGTGIADAFLRRTPLRFDNPGAAGIDAALLATGPVLLLPLYTAEQVLGVLVATRSKEAPRYDDEIIELATAFANQAALAMQLATTQERVRELSVLTDRDRIARDLHDHVIQRLFAIGLSLQGTVPRSRKPDVRQRISQAVDELQEVVQEIRTSIFNLHERDGIVLRLRERIEQAIWQQTADTGIHTSVHISGQLSSVGPDLADHAEAVVREAVSNAVRHSGADTLTIDIAVGDALELVVEDDGRGLPPGTMRSGLDNLARRAVECQGEFRVSPVATNSARPGTRLRWSAPLR</sequence>
<dbReference type="GO" id="GO:0070025">
    <property type="term" value="F:carbon monoxide binding"/>
    <property type="evidence" value="ECO:0007669"/>
    <property type="project" value="UniProtKB-ARBA"/>
</dbReference>
<comment type="cofactor">
    <cofactor evidence="2">
        <name>heme</name>
        <dbReference type="ChEBI" id="CHEBI:30413"/>
    </cofactor>
</comment>
<dbReference type="Pfam" id="PF02518">
    <property type="entry name" value="HATPase_c"/>
    <property type="match status" value="1"/>
</dbReference>
<evidence type="ECO:0000256" key="7">
    <source>
        <dbReference type="ARBA" id="ARBA00022777"/>
    </source>
</evidence>
<dbReference type="GO" id="GO:0016020">
    <property type="term" value="C:membrane"/>
    <property type="evidence" value="ECO:0007669"/>
    <property type="project" value="InterPro"/>
</dbReference>
<dbReference type="SMART" id="SM00387">
    <property type="entry name" value="HATPase_c"/>
    <property type="match status" value="1"/>
</dbReference>
<keyword evidence="3" id="KW-0963">Cytoplasm</keyword>
<comment type="cofactor">
    <cofactor evidence="1">
        <name>Mg(2+)</name>
        <dbReference type="ChEBI" id="CHEBI:18420"/>
    </cofactor>
</comment>
<feature type="domain" description="Histidine kinase/HSP90-like ATPase" evidence="14">
    <location>
        <begin position="582"/>
        <end position="674"/>
    </location>
</feature>
<proteinExistence type="predicted"/>
<evidence type="ECO:0000256" key="6">
    <source>
        <dbReference type="ARBA" id="ARBA00022723"/>
    </source>
</evidence>
<dbReference type="InterPro" id="IPR011712">
    <property type="entry name" value="Sig_transdc_His_kin_sub3_dim/P"/>
</dbReference>
<keyword evidence="4" id="KW-0597">Phosphoprotein</keyword>
<dbReference type="Gene3D" id="3.30.565.10">
    <property type="entry name" value="Histidine kinase-like ATPase, C-terminal domain"/>
    <property type="match status" value="1"/>
</dbReference>
<dbReference type="InterPro" id="IPR050482">
    <property type="entry name" value="Sensor_HK_TwoCompSys"/>
</dbReference>
<dbReference type="GO" id="GO:0020037">
    <property type="term" value="F:heme binding"/>
    <property type="evidence" value="ECO:0007669"/>
    <property type="project" value="UniProtKB-ARBA"/>
</dbReference>
<dbReference type="Gene3D" id="3.30.450.40">
    <property type="match status" value="2"/>
</dbReference>
<evidence type="ECO:0000313" key="16">
    <source>
        <dbReference type="Proteomes" id="UP000500953"/>
    </source>
</evidence>
<evidence type="ECO:0000256" key="5">
    <source>
        <dbReference type="ARBA" id="ARBA00022679"/>
    </source>
</evidence>
<dbReference type="GO" id="GO:0000287">
    <property type="term" value="F:magnesium ion binding"/>
    <property type="evidence" value="ECO:0007669"/>
    <property type="project" value="UniProtKB-ARBA"/>
</dbReference>
<feature type="domain" description="GAF" evidence="13">
    <location>
        <begin position="156"/>
        <end position="303"/>
    </location>
</feature>
<dbReference type="GO" id="GO:0070026">
    <property type="term" value="F:nitric oxide binding"/>
    <property type="evidence" value="ECO:0007669"/>
    <property type="project" value="UniProtKB-ARBA"/>
</dbReference>
<keyword evidence="7" id="KW-0418">Kinase</keyword>
<dbReference type="InterPro" id="IPR003594">
    <property type="entry name" value="HATPase_dom"/>
</dbReference>
<evidence type="ECO:0000313" key="15">
    <source>
        <dbReference type="EMBL" id="QIS18965.1"/>
    </source>
</evidence>
<evidence type="ECO:0000259" key="14">
    <source>
        <dbReference type="SMART" id="SM00387"/>
    </source>
</evidence>
<feature type="region of interest" description="Disordered" evidence="11">
    <location>
        <begin position="34"/>
        <end position="53"/>
    </location>
</feature>